<dbReference type="AlphaFoldDB" id="A0AAE0QKZ2"/>
<reference evidence="2" key="1">
    <citation type="submission" date="2023-06" db="EMBL/GenBank/DDBJ databases">
        <title>Male Hemibagrus guttatus genome.</title>
        <authorList>
            <person name="Bian C."/>
        </authorList>
    </citation>
    <scope>NUCLEOTIDE SEQUENCE</scope>
    <source>
        <strain evidence="2">Male_cb2023</strain>
        <tissue evidence="2">Muscle</tissue>
    </source>
</reference>
<comment type="caution">
    <text evidence="2">The sequence shown here is derived from an EMBL/GenBank/DDBJ whole genome shotgun (WGS) entry which is preliminary data.</text>
</comment>
<dbReference type="Pfam" id="PF03762">
    <property type="entry name" value="VOMI"/>
    <property type="match status" value="1"/>
</dbReference>
<evidence type="ECO:0000313" key="3">
    <source>
        <dbReference type="Proteomes" id="UP001274896"/>
    </source>
</evidence>
<feature type="region of interest" description="Disordered" evidence="1">
    <location>
        <begin position="150"/>
        <end position="172"/>
    </location>
</feature>
<name>A0AAE0QKZ2_9TELE</name>
<evidence type="ECO:0000256" key="1">
    <source>
        <dbReference type="SAM" id="MobiDB-lite"/>
    </source>
</evidence>
<sequence length="557" mass="61207">MASVDGIPSPESTVTSLLASSGRLRSSLHPEPLHTIKYKDRHYESASDALDAYIADFQSSVSSVGQLELPKEQNTPHLLCSGYRNREVLKSSLTDQELDILKLPTASKRRESDHISMTTDDLLLLPVDGSLPVTRTSAFISRLESSRQRNSANTSVWSRSRPAEGPNKSLNCSSASRTLYVDDLLMGNSKLKHASLHSDSFMSTKTNKQHSVSFHHIPRWMTSRKSEMEFSGLTSIPDLKYPAWLEEYDVNVRTQNVPAWVNQLKRKTLESHEELNVQENLIGQTGDNGEPFSGDKIGSLIQRAEDVLKSPSLGFCGSDKNQHGSPGTTEELLEAERSWDNPPVTFKSPVPVGCTVEQIPAGEFQTNAKEKSLGSFSSGYSSRKHPGPVEALKQMLFSLQAVEQRVTQEKDEIQNISSRPVSNPIIQAENHDNDKVEDYDLIPGGQSLKRALVAGFWESMLIGDNTALNGIRLHCVNSLEGSGPYSDYATVQSDTGRFKCSGNDEEIKGAGMSWGAWGSWSDSCTGTGICGIQTMVEEPKGVGDDTALNDVRFFCCD</sequence>
<gene>
    <name evidence="2" type="ORF">QTP70_017989</name>
</gene>
<dbReference type="PANTHER" id="PTHR35079">
    <property type="entry name" value="LUNG ADENOMA SUSCEPTIBILITY PROTEIN 2"/>
    <property type="match status" value="1"/>
</dbReference>
<dbReference type="Gene3D" id="2.100.10.20">
    <property type="entry name" value="Vitelline membrane outer layer protein I (VOMI)"/>
    <property type="match status" value="1"/>
</dbReference>
<dbReference type="EMBL" id="JAUCMX010000014">
    <property type="protein sequence ID" value="KAK3524109.1"/>
    <property type="molecule type" value="Genomic_DNA"/>
</dbReference>
<accession>A0AAE0QKZ2</accession>
<dbReference type="InterPro" id="IPR036706">
    <property type="entry name" value="VOMI_sf"/>
</dbReference>
<dbReference type="SUPFAM" id="SSF51092">
    <property type="entry name" value="Vitelline membrane outer protein-I (VMO-I)"/>
    <property type="match status" value="1"/>
</dbReference>
<keyword evidence="3" id="KW-1185">Reference proteome</keyword>
<dbReference type="Proteomes" id="UP001274896">
    <property type="component" value="Unassembled WGS sequence"/>
</dbReference>
<protein>
    <submittedName>
        <fullName evidence="2">Uncharacterized protein</fullName>
    </submittedName>
</protein>
<dbReference type="InterPro" id="IPR005515">
    <property type="entry name" value="VOMI"/>
</dbReference>
<dbReference type="PANTHER" id="PTHR35079:SF1">
    <property type="entry name" value="LUNG ADENOMA SUSCEPTIBILITY PROTEIN 2"/>
    <property type="match status" value="1"/>
</dbReference>
<dbReference type="InterPro" id="IPR052679">
    <property type="entry name" value="Cell_Prolif_Regulator"/>
</dbReference>
<evidence type="ECO:0000313" key="2">
    <source>
        <dbReference type="EMBL" id="KAK3524109.1"/>
    </source>
</evidence>
<organism evidence="2 3">
    <name type="scientific">Hemibagrus guttatus</name>
    <dbReference type="NCBI Taxonomy" id="175788"/>
    <lineage>
        <taxon>Eukaryota</taxon>
        <taxon>Metazoa</taxon>
        <taxon>Chordata</taxon>
        <taxon>Craniata</taxon>
        <taxon>Vertebrata</taxon>
        <taxon>Euteleostomi</taxon>
        <taxon>Actinopterygii</taxon>
        <taxon>Neopterygii</taxon>
        <taxon>Teleostei</taxon>
        <taxon>Ostariophysi</taxon>
        <taxon>Siluriformes</taxon>
        <taxon>Bagridae</taxon>
        <taxon>Hemibagrus</taxon>
    </lineage>
</organism>
<proteinExistence type="predicted"/>